<evidence type="ECO:0000256" key="2">
    <source>
        <dbReference type="SAM" id="Phobius"/>
    </source>
</evidence>
<proteinExistence type="predicted"/>
<dbReference type="PIRSF" id="PIRSF031767">
    <property type="entry name" value="MHYE_LytTR"/>
    <property type="match status" value="1"/>
</dbReference>
<dbReference type="PANTHER" id="PTHR37299">
    <property type="entry name" value="TRANSCRIPTIONAL REGULATOR-RELATED"/>
    <property type="match status" value="1"/>
</dbReference>
<keyword evidence="2" id="KW-1133">Transmembrane helix</keyword>
<dbReference type="Gene3D" id="2.40.50.1020">
    <property type="entry name" value="LytTr DNA-binding domain"/>
    <property type="match status" value="1"/>
</dbReference>
<feature type="transmembrane region" description="Helical" evidence="2">
    <location>
        <begin position="91"/>
        <end position="115"/>
    </location>
</feature>
<gene>
    <name evidence="4" type="ORF">K6753_01960</name>
</gene>
<dbReference type="InterPro" id="IPR007492">
    <property type="entry name" value="LytTR_DNA-bd_dom"/>
</dbReference>
<keyword evidence="2" id="KW-0472">Membrane</keyword>
<dbReference type="PROSITE" id="PS50930">
    <property type="entry name" value="HTH_LYTTR"/>
    <property type="match status" value="1"/>
</dbReference>
<evidence type="ECO:0000313" key="5">
    <source>
        <dbReference type="Proteomes" id="UP001430954"/>
    </source>
</evidence>
<accession>A0ABS7T355</accession>
<dbReference type="PANTHER" id="PTHR37299:SF1">
    <property type="entry name" value="STAGE 0 SPORULATION PROTEIN A HOMOLOG"/>
    <property type="match status" value="1"/>
</dbReference>
<evidence type="ECO:0000259" key="3">
    <source>
        <dbReference type="PROSITE" id="PS50930"/>
    </source>
</evidence>
<evidence type="ECO:0000313" key="4">
    <source>
        <dbReference type="EMBL" id="MBZ4038301.1"/>
    </source>
</evidence>
<dbReference type="InterPro" id="IPR012379">
    <property type="entry name" value="LytTR_MHYE"/>
</dbReference>
<name>A0ABS7T355_9GAMM</name>
<organism evidence="4 5">
    <name type="scientific">Novilysobacter selenitireducens</name>
    <dbReference type="NCBI Taxonomy" id="2872639"/>
    <lineage>
        <taxon>Bacteria</taxon>
        <taxon>Pseudomonadati</taxon>
        <taxon>Pseudomonadota</taxon>
        <taxon>Gammaproteobacteria</taxon>
        <taxon>Lysobacterales</taxon>
        <taxon>Lysobacteraceae</taxon>
        <taxon>Novilysobacter</taxon>
    </lineage>
</organism>
<keyword evidence="2" id="KW-0812">Transmembrane</keyword>
<dbReference type="RefSeq" id="WP_223674496.1">
    <property type="nucleotide sequence ID" value="NZ_JAINZW010000001.1"/>
</dbReference>
<keyword evidence="1" id="KW-0902">Two-component regulatory system</keyword>
<dbReference type="Pfam" id="PF04397">
    <property type="entry name" value="LytTR"/>
    <property type="match status" value="1"/>
</dbReference>
<evidence type="ECO:0000256" key="1">
    <source>
        <dbReference type="ARBA" id="ARBA00023012"/>
    </source>
</evidence>
<dbReference type="Proteomes" id="UP001430954">
    <property type="component" value="Unassembled WGS sequence"/>
</dbReference>
<reference evidence="4 5" key="1">
    <citation type="submission" date="2021-09" db="EMBL/GenBank/DDBJ databases">
        <title>Lysobacter sp. 13A isolated from the river sediment.</title>
        <authorList>
            <person name="Liu H."/>
            <person name="Li S."/>
            <person name="Mao S."/>
        </authorList>
    </citation>
    <scope>NUCLEOTIDE SEQUENCE [LARGE SCALE GENOMIC DNA]</scope>
    <source>
        <strain evidence="4 5">13A</strain>
    </source>
</reference>
<sequence length="280" mass="31875">MTPQTYLRHRRAYEIGFWLLLAVINAAGNSITIGIDLGRLGEPVAPWEPWVWEFSSAATWLALLPLLLAFDHRFPLRAGKLRRSVPAHLAFTVPYSLLHVLGMVALRELAYAAMGQDYDFGDWGANLGYEYLKDVRTYGAFLATVYLYRFVLRRWQGEAEFLTEGREDAAPEPVTDRFLVKKLGREFLVRVDDIDWIEAAGNYVTLHVGERLYPLRETMAGIASRLDERFARVHRSAIVNLDRVREIEPFDTGDARAHLVGGAAVPVSRRYRQALKDRLG</sequence>
<feature type="domain" description="HTH LytTR-type" evidence="3">
    <location>
        <begin position="178"/>
        <end position="280"/>
    </location>
</feature>
<dbReference type="EMBL" id="JAINZW010000001">
    <property type="protein sequence ID" value="MBZ4038301.1"/>
    <property type="molecule type" value="Genomic_DNA"/>
</dbReference>
<protein>
    <submittedName>
        <fullName evidence="4">LytTR family transcriptional regulator</fullName>
    </submittedName>
</protein>
<feature type="transmembrane region" description="Helical" evidence="2">
    <location>
        <begin position="12"/>
        <end position="35"/>
    </location>
</feature>
<keyword evidence="5" id="KW-1185">Reference proteome</keyword>
<dbReference type="SMART" id="SM00850">
    <property type="entry name" value="LytTR"/>
    <property type="match status" value="1"/>
</dbReference>
<comment type="caution">
    <text evidence="4">The sequence shown here is derived from an EMBL/GenBank/DDBJ whole genome shotgun (WGS) entry which is preliminary data.</text>
</comment>
<feature type="transmembrane region" description="Helical" evidence="2">
    <location>
        <begin position="50"/>
        <end position="70"/>
    </location>
</feature>
<dbReference type="InterPro" id="IPR046947">
    <property type="entry name" value="LytR-like"/>
</dbReference>